<dbReference type="EMBL" id="KQ251856">
    <property type="protein sequence ID" value="KNC70192.1"/>
    <property type="molecule type" value="Genomic_DNA"/>
</dbReference>
<feature type="region of interest" description="Disordered" evidence="1">
    <location>
        <begin position="21"/>
        <end position="41"/>
    </location>
</feature>
<proteinExistence type="predicted"/>
<evidence type="ECO:0000313" key="2">
    <source>
        <dbReference type="EMBL" id="KNC70192.1"/>
    </source>
</evidence>
<evidence type="ECO:0000256" key="1">
    <source>
        <dbReference type="SAM" id="MobiDB-lite"/>
    </source>
</evidence>
<dbReference type="RefSeq" id="XP_014144094.1">
    <property type="nucleotide sequence ID" value="XM_014288619.1"/>
</dbReference>
<dbReference type="GeneID" id="25917790"/>
<keyword evidence="3" id="KW-1185">Reference proteome</keyword>
<evidence type="ECO:0000313" key="3">
    <source>
        <dbReference type="Proteomes" id="UP000054560"/>
    </source>
</evidence>
<feature type="non-terminal residue" evidence="2">
    <location>
        <position position="69"/>
    </location>
</feature>
<reference evidence="2 3" key="1">
    <citation type="submission" date="2011-02" db="EMBL/GenBank/DDBJ databases">
        <title>The Genome Sequence of Sphaeroforma arctica JP610.</title>
        <authorList>
            <consortium name="The Broad Institute Genome Sequencing Platform"/>
            <person name="Russ C."/>
            <person name="Cuomo C."/>
            <person name="Young S.K."/>
            <person name="Zeng Q."/>
            <person name="Gargeya S."/>
            <person name="Alvarado L."/>
            <person name="Berlin A."/>
            <person name="Chapman S.B."/>
            <person name="Chen Z."/>
            <person name="Freedman E."/>
            <person name="Gellesch M."/>
            <person name="Goldberg J."/>
            <person name="Griggs A."/>
            <person name="Gujja S."/>
            <person name="Heilman E."/>
            <person name="Heiman D."/>
            <person name="Howarth C."/>
            <person name="Mehta T."/>
            <person name="Neiman D."/>
            <person name="Pearson M."/>
            <person name="Roberts A."/>
            <person name="Saif S."/>
            <person name="Shea T."/>
            <person name="Shenoy N."/>
            <person name="Sisk P."/>
            <person name="Stolte C."/>
            <person name="Sykes S."/>
            <person name="White J."/>
            <person name="Yandava C."/>
            <person name="Burger G."/>
            <person name="Gray M.W."/>
            <person name="Holland P.W.H."/>
            <person name="King N."/>
            <person name="Lang F.B.F."/>
            <person name="Roger A.J."/>
            <person name="Ruiz-Trillo I."/>
            <person name="Haas B."/>
            <person name="Nusbaum C."/>
            <person name="Birren B."/>
        </authorList>
    </citation>
    <scope>NUCLEOTIDE SEQUENCE [LARGE SCALE GENOMIC DNA]</scope>
    <source>
        <strain evidence="2 3">JP610</strain>
    </source>
</reference>
<feature type="non-terminal residue" evidence="2">
    <location>
        <position position="1"/>
    </location>
</feature>
<dbReference type="Proteomes" id="UP000054560">
    <property type="component" value="Unassembled WGS sequence"/>
</dbReference>
<gene>
    <name evidence="2" type="ORF">SARC_17286</name>
</gene>
<protein>
    <submittedName>
        <fullName evidence="2">Uncharacterized protein</fullName>
    </submittedName>
</protein>
<sequence>TNLCRPESTHATLTTRTQMISRRHTAEKPFHMPPPGRDSLTRPRQQWVRLALTILRMSWLSCWVMISSV</sequence>
<accession>A0A0L0F0E9</accession>
<name>A0A0L0F0E9_9EUKA</name>
<organism evidence="2 3">
    <name type="scientific">Sphaeroforma arctica JP610</name>
    <dbReference type="NCBI Taxonomy" id="667725"/>
    <lineage>
        <taxon>Eukaryota</taxon>
        <taxon>Ichthyosporea</taxon>
        <taxon>Ichthyophonida</taxon>
        <taxon>Sphaeroforma</taxon>
    </lineage>
</organism>
<dbReference type="AlphaFoldDB" id="A0A0L0F0E9"/>